<dbReference type="OrthoDB" id="423529at2"/>
<comment type="caution">
    <text evidence="2">The sequence shown here is derived from an EMBL/GenBank/DDBJ whole genome shotgun (WGS) entry which is preliminary data.</text>
</comment>
<organism evidence="2 3">
    <name type="scientific">Rhodoplanes roseus</name>
    <dbReference type="NCBI Taxonomy" id="29409"/>
    <lineage>
        <taxon>Bacteria</taxon>
        <taxon>Pseudomonadati</taxon>
        <taxon>Pseudomonadota</taxon>
        <taxon>Alphaproteobacteria</taxon>
        <taxon>Hyphomicrobiales</taxon>
        <taxon>Nitrobacteraceae</taxon>
        <taxon>Rhodoplanes</taxon>
    </lineage>
</organism>
<protein>
    <recommendedName>
        <fullName evidence="1">DUF3616 domain-containing protein</fullName>
    </recommendedName>
</protein>
<keyword evidence="3" id="KW-1185">Reference proteome</keyword>
<gene>
    <name evidence="2" type="ORF">CH341_27640</name>
</gene>
<evidence type="ECO:0000313" key="2">
    <source>
        <dbReference type="EMBL" id="RAI38567.1"/>
    </source>
</evidence>
<evidence type="ECO:0000313" key="3">
    <source>
        <dbReference type="Proteomes" id="UP000249130"/>
    </source>
</evidence>
<dbReference type="Proteomes" id="UP000249130">
    <property type="component" value="Unassembled WGS sequence"/>
</dbReference>
<sequence length="357" mass="38081">MPLLSSPQGRDLFRRLRRGAVALAVPLWLAGLAGPVAAEPAALAPARKAWSVEGDFARKAADETPRTQARMNLSGAACAPTRPRLASCLIVNDEKKYAQFFSIHDRTLTPGALIRLTAKEVKGDPDAEGAAFADGFFYVVGSHGRPRHGDGEGRSRFVVMRFPVDARGRPAFAVSEEEPTGVAVSARLGEAMRDADGIAPFYDQPLDHDGVNIEGIAVKDGRMHLGFRGPSVDGQGFILSVDADAVFTADKPLAPKVTRLALGPTTGIRDLAAVRDGLIVLSGPVNDQAVQPALWHWNEATGALVPLGTLTPPKGLPEDAKAETVLVLRDAPDKPLRLLILYDGAENGAPTEYRVRR</sequence>
<dbReference type="Pfam" id="PF12275">
    <property type="entry name" value="DUF3616"/>
    <property type="match status" value="1"/>
</dbReference>
<dbReference type="RefSeq" id="WP_111422245.1">
    <property type="nucleotide sequence ID" value="NZ_NPEX01000352.1"/>
</dbReference>
<dbReference type="AlphaFoldDB" id="A0A327KJ99"/>
<proteinExistence type="predicted"/>
<feature type="domain" description="DUF3616" evidence="1">
    <location>
        <begin position="185"/>
        <end position="346"/>
    </location>
</feature>
<dbReference type="InterPro" id="IPR022060">
    <property type="entry name" value="DUF3616"/>
</dbReference>
<dbReference type="EMBL" id="NPEX01000352">
    <property type="protein sequence ID" value="RAI38567.1"/>
    <property type="molecule type" value="Genomic_DNA"/>
</dbReference>
<evidence type="ECO:0000259" key="1">
    <source>
        <dbReference type="Pfam" id="PF12275"/>
    </source>
</evidence>
<reference evidence="2 3" key="1">
    <citation type="submission" date="2017-07" db="EMBL/GenBank/DDBJ databases">
        <title>Draft Genome Sequences of Select Purple Nonsulfur Bacteria.</title>
        <authorList>
            <person name="Lasarre B."/>
            <person name="Mckinlay J.B."/>
        </authorList>
    </citation>
    <scope>NUCLEOTIDE SEQUENCE [LARGE SCALE GENOMIC DNA]</scope>
    <source>
        <strain evidence="2 3">DSM 5909</strain>
    </source>
</reference>
<accession>A0A327KJ99</accession>
<name>A0A327KJ99_9BRAD</name>